<evidence type="ECO:0000256" key="2">
    <source>
        <dbReference type="ARBA" id="ARBA00022679"/>
    </source>
</evidence>
<reference evidence="15 16" key="1">
    <citation type="journal article" date="2015" name="Antonie Van Leeuwenhoek">
        <title>Bosea vaviloviae sp. nov., a new species of slow-growing rhizobia isolated from nodules of the relict species Vavilovia formosa (Stev.) Fed.</title>
        <authorList>
            <person name="Safronova V.I."/>
            <person name="Kuznetsova I.G."/>
            <person name="Sazanova A.L."/>
            <person name="Kimeklis A.K."/>
            <person name="Belimov A.A."/>
            <person name="Andronov E.E."/>
            <person name="Pinaev A.G."/>
            <person name="Chizhevskaya E.P."/>
            <person name="Pukhaev A.R."/>
            <person name="Popov K.P."/>
            <person name="Willems A."/>
            <person name="Tikhonovich I.A."/>
        </authorList>
    </citation>
    <scope>NUCLEOTIDE SEQUENCE [LARGE SCALE GENOMIC DNA]</scope>
    <source>
        <strain evidence="15 16">Vaf18</strain>
    </source>
</reference>
<organism evidence="15 16">
    <name type="scientific">Bosea vaviloviae</name>
    <dbReference type="NCBI Taxonomy" id="1526658"/>
    <lineage>
        <taxon>Bacteria</taxon>
        <taxon>Pseudomonadati</taxon>
        <taxon>Pseudomonadota</taxon>
        <taxon>Alphaproteobacteria</taxon>
        <taxon>Hyphomicrobiales</taxon>
        <taxon>Boseaceae</taxon>
        <taxon>Bosea</taxon>
    </lineage>
</organism>
<evidence type="ECO:0000256" key="7">
    <source>
        <dbReference type="ARBA" id="ARBA00035898"/>
    </source>
</evidence>
<gene>
    <name evidence="15" type="ORF">BHK69_12280</name>
</gene>
<dbReference type="Gene3D" id="3.40.980.20">
    <property type="entry name" value="Four-carbon acid sugar kinase, nucleotide binding domain"/>
    <property type="match status" value="1"/>
</dbReference>
<evidence type="ECO:0000259" key="14">
    <source>
        <dbReference type="Pfam" id="PF17042"/>
    </source>
</evidence>
<evidence type="ECO:0000256" key="10">
    <source>
        <dbReference type="ARBA" id="ARBA00039095"/>
    </source>
</evidence>
<evidence type="ECO:0000256" key="6">
    <source>
        <dbReference type="ARBA" id="ARBA00023277"/>
    </source>
</evidence>
<dbReference type="AlphaFoldDB" id="A0A1D7U193"/>
<dbReference type="NCBIfam" id="NF043035">
    <property type="entry name" value="OxoTetrKin"/>
    <property type="match status" value="1"/>
</dbReference>
<comment type="similarity">
    <text evidence="1">Belongs to the four-carbon acid sugar kinase family.</text>
</comment>
<proteinExistence type="inferred from homology"/>
<dbReference type="EC" id="2.7.1.217" evidence="10"/>
<keyword evidence="6" id="KW-0119">Carbohydrate metabolism</keyword>
<dbReference type="InterPro" id="IPR010737">
    <property type="entry name" value="4-carb_acid_sugar_kinase_N"/>
</dbReference>
<evidence type="ECO:0000256" key="8">
    <source>
        <dbReference type="ARBA" id="ARBA00036346"/>
    </source>
</evidence>
<evidence type="ECO:0000256" key="4">
    <source>
        <dbReference type="ARBA" id="ARBA00022777"/>
    </source>
</evidence>
<keyword evidence="3" id="KW-0547">Nucleotide-binding</keyword>
<dbReference type="InterPro" id="IPR050007">
    <property type="entry name" value="OtnK"/>
</dbReference>
<feature type="domain" description="Four-carbon acid sugar kinase N-terminal" evidence="13">
    <location>
        <begin position="3"/>
        <end position="234"/>
    </location>
</feature>
<evidence type="ECO:0000313" key="15">
    <source>
        <dbReference type="EMBL" id="AOO81139.1"/>
    </source>
</evidence>
<dbReference type="Pfam" id="PF17042">
    <property type="entry name" value="NBD_C"/>
    <property type="match status" value="1"/>
</dbReference>
<evidence type="ECO:0000256" key="11">
    <source>
        <dbReference type="ARBA" id="ARBA00039461"/>
    </source>
</evidence>
<comment type="function">
    <text evidence="9">Catalyzes the ATP-dependent phosphorylation of 3-oxo-tetronate to 3-oxo-tetronate 4-phosphate.</text>
</comment>
<dbReference type="Proteomes" id="UP000094969">
    <property type="component" value="Chromosome"/>
</dbReference>
<keyword evidence="4" id="KW-0418">Kinase</keyword>
<comment type="catalytic activity">
    <reaction evidence="7">
        <text>3-dehydro-L-erythronate + ATP = 3-dehydro-4-O-phospho-L-erythronate + ADP + H(+)</text>
        <dbReference type="Rhea" id="RHEA:52552"/>
        <dbReference type="ChEBI" id="CHEBI:15378"/>
        <dbReference type="ChEBI" id="CHEBI:30616"/>
        <dbReference type="ChEBI" id="CHEBI:136592"/>
        <dbReference type="ChEBI" id="CHEBI:136670"/>
        <dbReference type="ChEBI" id="CHEBI:456216"/>
        <dbReference type="EC" id="2.7.1.217"/>
    </reaction>
</comment>
<evidence type="ECO:0000259" key="13">
    <source>
        <dbReference type="Pfam" id="PF07005"/>
    </source>
</evidence>
<keyword evidence="16" id="KW-1185">Reference proteome</keyword>
<dbReference type="InterPro" id="IPR037051">
    <property type="entry name" value="4-carb_acid_sugar_kinase_N_sf"/>
</dbReference>
<comment type="catalytic activity">
    <reaction evidence="8">
        <text>3-dehydro-D-erythronate + ATP = 3-dehydro-4-O-phospho-D-erythronate + ADP + H(+)</text>
        <dbReference type="Rhea" id="RHEA:52556"/>
        <dbReference type="ChEBI" id="CHEBI:15378"/>
        <dbReference type="ChEBI" id="CHEBI:30616"/>
        <dbReference type="ChEBI" id="CHEBI:57958"/>
        <dbReference type="ChEBI" id="CHEBI:136593"/>
        <dbReference type="ChEBI" id="CHEBI:456216"/>
        <dbReference type="EC" id="2.7.1.217"/>
    </reaction>
</comment>
<evidence type="ECO:0000256" key="9">
    <source>
        <dbReference type="ARBA" id="ARBA00037335"/>
    </source>
</evidence>
<evidence type="ECO:0000313" key="16">
    <source>
        <dbReference type="Proteomes" id="UP000094969"/>
    </source>
</evidence>
<dbReference type="InterPro" id="IPR031475">
    <property type="entry name" value="NBD_C"/>
</dbReference>
<sequence>MLLGVIADDMTGATDVALMLNRAGMRTIQVIGAPSTGASSAGASLPDADAVVVALKSRTNPVAEAVADSLSACEALLAAGAKQILFKYCSTFDSTAQGNIGPVADALMQRLGTGMAIICPAFPANGRSIYQGYLFVGAVPLHESSMKDHPLTPMRDSNLMRLMGAQTKAPVGHVGYATVLAGAEAVKARFAALAGEGARYVVTDALTNDDLMVLGKAVAGHVLLTGGSGIAMGLPQNFREAGLLRQRAAPVSLSAPKGRAGIISGSCSTATRGQIKAAVAAGYPALKVDPLALAAGTQSAAQLAAWALAQPQDKPFLLYSSDDPAEVAAIQDKLGRDKAGETVEHAFAETARLLADGGVSKLLVAGGETSGAVVQGLGIGTLEIGPEIDPGVPWTRVVAGPDLVIALKSGNFGTPDFFLKAWALLD</sequence>
<evidence type="ECO:0000256" key="5">
    <source>
        <dbReference type="ARBA" id="ARBA00022840"/>
    </source>
</evidence>
<accession>A0A1D7U193</accession>
<feature type="domain" description="Four-carbon acid sugar kinase nucleotide binding" evidence="14">
    <location>
        <begin position="262"/>
        <end position="418"/>
    </location>
</feature>
<evidence type="ECO:0000256" key="12">
    <source>
        <dbReference type="ARBA" id="ARBA00041377"/>
    </source>
</evidence>
<keyword evidence="5" id="KW-0067">ATP-binding</keyword>
<dbReference type="EMBL" id="CP017147">
    <property type="protein sequence ID" value="AOO81139.1"/>
    <property type="molecule type" value="Genomic_DNA"/>
</dbReference>
<dbReference type="InterPro" id="IPR042213">
    <property type="entry name" value="NBD_C_sf"/>
</dbReference>
<dbReference type="SUPFAM" id="SSF142764">
    <property type="entry name" value="YgbK-like"/>
    <property type="match status" value="1"/>
</dbReference>
<dbReference type="Pfam" id="PF07005">
    <property type="entry name" value="SBD_N"/>
    <property type="match status" value="1"/>
</dbReference>
<evidence type="ECO:0000256" key="3">
    <source>
        <dbReference type="ARBA" id="ARBA00022741"/>
    </source>
</evidence>
<dbReference type="KEGG" id="bvv:BHK69_12280"/>
<dbReference type="GO" id="GO:0016301">
    <property type="term" value="F:kinase activity"/>
    <property type="evidence" value="ECO:0007669"/>
    <property type="project" value="UniProtKB-KW"/>
</dbReference>
<evidence type="ECO:0000256" key="1">
    <source>
        <dbReference type="ARBA" id="ARBA00005715"/>
    </source>
</evidence>
<name>A0A1D7U193_9HYPH</name>
<dbReference type="Gene3D" id="3.40.50.10840">
    <property type="entry name" value="Putative sugar-binding, N-terminal domain"/>
    <property type="match status" value="1"/>
</dbReference>
<dbReference type="STRING" id="1526658.BHK69_12280"/>
<protein>
    <recommendedName>
        <fullName evidence="11">3-oxo-tetronate kinase</fullName>
        <ecNumber evidence="10">2.7.1.217</ecNumber>
    </recommendedName>
    <alternativeName>
        <fullName evidence="12">3-dehydrotetronate 4-kinase</fullName>
    </alternativeName>
</protein>
<dbReference type="GO" id="GO:0005524">
    <property type="term" value="F:ATP binding"/>
    <property type="evidence" value="ECO:0007669"/>
    <property type="project" value="UniProtKB-KW"/>
</dbReference>
<keyword evidence="2" id="KW-0808">Transferase</keyword>
<dbReference type="RefSeq" id="WP_069690354.1">
    <property type="nucleotide sequence ID" value="NZ_CP017147.1"/>
</dbReference>
<dbReference type="OrthoDB" id="191465at2"/>